<name>A0ABY5M932_9ACTN</name>
<evidence type="ECO:0000259" key="1">
    <source>
        <dbReference type="Pfam" id="PF09995"/>
    </source>
</evidence>
<evidence type="ECO:0000313" key="2">
    <source>
        <dbReference type="EMBL" id="UUP14640.1"/>
    </source>
</evidence>
<dbReference type="PANTHER" id="PTHR36124">
    <property type="match status" value="1"/>
</dbReference>
<dbReference type="Pfam" id="PF09995">
    <property type="entry name" value="MPAB_Lcp_cat"/>
    <property type="match status" value="1"/>
</dbReference>
<feature type="domain" description="ER-bound oxygenase mpaB/mpaB'/Rubber oxygenase catalytic" evidence="1">
    <location>
        <begin position="53"/>
        <end position="234"/>
    </location>
</feature>
<organism evidence="2 3">
    <name type="scientific">Aeromicrobium wangtongii</name>
    <dbReference type="NCBI Taxonomy" id="2969247"/>
    <lineage>
        <taxon>Bacteria</taxon>
        <taxon>Bacillati</taxon>
        <taxon>Actinomycetota</taxon>
        <taxon>Actinomycetes</taxon>
        <taxon>Propionibacteriales</taxon>
        <taxon>Nocardioidaceae</taxon>
        <taxon>Aeromicrobium</taxon>
    </lineage>
</organism>
<accession>A0ABY5M932</accession>
<proteinExistence type="predicted"/>
<protein>
    <submittedName>
        <fullName evidence="2">DUF2236 domain-containing protein</fullName>
    </submittedName>
</protein>
<dbReference type="InterPro" id="IPR046366">
    <property type="entry name" value="MPAB"/>
</dbReference>
<sequence>MRPLFWQRSHWQQQISRLDPETQYEQIARITGMLEFPWDSQQALSFALFRTYAVPSIGRLLYDTGEFTQATQKRHDDTALILETLVAEGLESPDGRAGVRRMNQMHGSYDISNDDMRYVLSTFVVTPVRWIERYGWREGLAAEKTAAVRYYQRLGRLMGIQDVPADYDGFAELMDAYEQQTYVFDPKARAVADATLDLFVGFYPRPVRPLMRRFSIALLDDHLREAFDYPRPSRLVSRLAHGSLVARGRIVRFLPPRRKPALLRDNHRIRSYPGGFMIERLGTFPATMPQDSGTPTG</sequence>
<dbReference type="Proteomes" id="UP001316184">
    <property type="component" value="Chromosome"/>
</dbReference>
<reference evidence="2 3" key="1">
    <citation type="submission" date="2022-08" db="EMBL/GenBank/DDBJ databases">
        <title>novel species in genus Aeromicrobium.</title>
        <authorList>
            <person name="Ye L."/>
        </authorList>
    </citation>
    <scope>NUCLEOTIDE SEQUENCE [LARGE SCALE GENOMIC DNA]</scope>
    <source>
        <strain evidence="3">zg-Y1379</strain>
    </source>
</reference>
<dbReference type="RefSeq" id="WP_232398471.1">
    <property type="nucleotide sequence ID" value="NZ_CP102173.1"/>
</dbReference>
<dbReference type="InterPro" id="IPR018713">
    <property type="entry name" value="MPAB/Lcp_cat_dom"/>
</dbReference>
<dbReference type="PANTHER" id="PTHR36124:SF1">
    <property type="entry name" value="ER-BOUND OXYGENASE MPAB_MPAB'_RUBBER OXYGENASE CATALYTIC DOMAIN-CONTAINING PROTEIN"/>
    <property type="match status" value="1"/>
</dbReference>
<keyword evidence="3" id="KW-1185">Reference proteome</keyword>
<dbReference type="EMBL" id="CP102173">
    <property type="protein sequence ID" value="UUP14640.1"/>
    <property type="molecule type" value="Genomic_DNA"/>
</dbReference>
<evidence type="ECO:0000313" key="3">
    <source>
        <dbReference type="Proteomes" id="UP001316184"/>
    </source>
</evidence>
<gene>
    <name evidence="2" type="ORF">NQV15_04830</name>
</gene>